<dbReference type="Proteomes" id="UP001152049">
    <property type="component" value="Unassembled WGS sequence"/>
</dbReference>
<feature type="compositionally biased region" description="Polar residues" evidence="1">
    <location>
        <begin position="228"/>
        <end position="238"/>
    </location>
</feature>
<evidence type="ECO:0000313" key="2">
    <source>
        <dbReference type="EMBL" id="KAJ4250184.1"/>
    </source>
</evidence>
<name>A0A9W8V980_9HYPO</name>
<feature type="region of interest" description="Disordered" evidence="1">
    <location>
        <begin position="219"/>
        <end position="240"/>
    </location>
</feature>
<proteinExistence type="predicted"/>
<keyword evidence="3" id="KW-1185">Reference proteome</keyword>
<dbReference type="EMBL" id="JAOQAZ010000031">
    <property type="protein sequence ID" value="KAJ4250184.1"/>
    <property type="molecule type" value="Genomic_DNA"/>
</dbReference>
<protein>
    <submittedName>
        <fullName evidence="2">Uncharacterized protein</fullName>
    </submittedName>
</protein>
<comment type="caution">
    <text evidence="2">The sequence shown here is derived from an EMBL/GenBank/DDBJ whole genome shotgun (WGS) entry which is preliminary data.</text>
</comment>
<reference evidence="2" key="1">
    <citation type="submission" date="2022-09" db="EMBL/GenBank/DDBJ databases">
        <title>Fusarium specimens isolated from Avocado Roots.</title>
        <authorList>
            <person name="Stajich J."/>
            <person name="Roper C."/>
            <person name="Heimlech-Rivalta G."/>
        </authorList>
    </citation>
    <scope>NUCLEOTIDE SEQUENCE</scope>
    <source>
        <strain evidence="2">CF00136</strain>
    </source>
</reference>
<dbReference type="OrthoDB" id="10367608at2759"/>
<accession>A0A9W8V980</accession>
<evidence type="ECO:0000256" key="1">
    <source>
        <dbReference type="SAM" id="MobiDB-lite"/>
    </source>
</evidence>
<dbReference type="AlphaFoldDB" id="A0A9W8V980"/>
<sequence length="260" mass="29281">MDCLQDIDQRHKPSCFSCCFFAGKVSLHAFPASLACSSVSCSCSHPNDVTFAKRSTTFARQPFNPVGSHPTGRAPLRLCERRFVHTSDTEPTFWETEEACSRVRVNVKGTPWGHFNAQNHAGLSPPVYHTGQNSEDFDCTRYDDVTILDRPGDSVTSKSRWSFSTIQTMESIDTLDGDSDSDTEAFDLNEEGDRVVILEAFRVSRDTVALSPTRVDIIRTPRHETTQDDTQGSGSRSCQHQRKKRWGVIFSEDEGRIYRF</sequence>
<evidence type="ECO:0000313" key="3">
    <source>
        <dbReference type="Proteomes" id="UP001152049"/>
    </source>
</evidence>
<organism evidence="2 3">
    <name type="scientific">Fusarium torreyae</name>
    <dbReference type="NCBI Taxonomy" id="1237075"/>
    <lineage>
        <taxon>Eukaryota</taxon>
        <taxon>Fungi</taxon>
        <taxon>Dikarya</taxon>
        <taxon>Ascomycota</taxon>
        <taxon>Pezizomycotina</taxon>
        <taxon>Sordariomycetes</taxon>
        <taxon>Hypocreomycetidae</taxon>
        <taxon>Hypocreales</taxon>
        <taxon>Nectriaceae</taxon>
        <taxon>Fusarium</taxon>
    </lineage>
</organism>
<gene>
    <name evidence="2" type="ORF">NW762_011999</name>
</gene>